<sequence length="109" mass="11719">MYCRPPHVLPAIVHPTKCCVNHTYSTVEVPHIHPTHTTTVNHTMFQHKHYFPQTQSAVSDVSNQQFNCGPGAAPTGPMGPQMGGGQPMGPMGPQMGPMGPMGQMGPYGR</sequence>
<feature type="region of interest" description="Disordered" evidence="1">
    <location>
        <begin position="61"/>
        <end position="109"/>
    </location>
</feature>
<evidence type="ECO:0000256" key="1">
    <source>
        <dbReference type="SAM" id="MobiDB-lite"/>
    </source>
</evidence>
<dbReference type="RefSeq" id="WP_121680801.1">
    <property type="nucleotide sequence ID" value="NZ_RCVZ01000007.1"/>
</dbReference>
<name>A0A3L7JXW9_9BACI</name>
<keyword evidence="2" id="KW-0946">Virion</keyword>
<evidence type="ECO:0000313" key="2">
    <source>
        <dbReference type="EMBL" id="RLQ95145.1"/>
    </source>
</evidence>
<dbReference type="EMBL" id="RCVZ01000007">
    <property type="protein sequence ID" value="RLQ95145.1"/>
    <property type="molecule type" value="Genomic_DNA"/>
</dbReference>
<gene>
    <name evidence="2" type="ORF">D9X91_11645</name>
</gene>
<dbReference type="AlphaFoldDB" id="A0A3L7JXW9"/>
<organism evidence="2 3">
    <name type="scientific">Falsibacillus albus</name>
    <dbReference type="NCBI Taxonomy" id="2478915"/>
    <lineage>
        <taxon>Bacteria</taxon>
        <taxon>Bacillati</taxon>
        <taxon>Bacillota</taxon>
        <taxon>Bacilli</taxon>
        <taxon>Bacillales</taxon>
        <taxon>Bacillaceae</taxon>
        <taxon>Falsibacillus</taxon>
    </lineage>
</organism>
<dbReference type="Pfam" id="PF11122">
    <property type="entry name" value="Spore-coat_CotD"/>
    <property type="match status" value="1"/>
</dbReference>
<evidence type="ECO:0000313" key="3">
    <source>
        <dbReference type="Proteomes" id="UP000276770"/>
    </source>
</evidence>
<accession>A0A3L7JXW9</accession>
<feature type="compositionally biased region" description="Low complexity" evidence="1">
    <location>
        <begin position="69"/>
        <end position="80"/>
    </location>
</feature>
<dbReference type="Proteomes" id="UP000276770">
    <property type="component" value="Unassembled WGS sequence"/>
</dbReference>
<proteinExistence type="predicted"/>
<comment type="caution">
    <text evidence="2">The sequence shown here is derived from an EMBL/GenBank/DDBJ whole genome shotgun (WGS) entry which is preliminary data.</text>
</comment>
<feature type="compositionally biased region" description="Low complexity" evidence="1">
    <location>
        <begin position="88"/>
        <end position="109"/>
    </location>
</feature>
<reference evidence="2 3" key="1">
    <citation type="submission" date="2018-10" db="EMBL/GenBank/DDBJ databases">
        <title>Falsibacillus sp. genome draft.</title>
        <authorList>
            <person name="Shi S."/>
        </authorList>
    </citation>
    <scope>NUCLEOTIDE SEQUENCE [LARGE SCALE GENOMIC DNA]</scope>
    <source>
        <strain evidence="2 3">GY 10110</strain>
    </source>
</reference>
<dbReference type="InterPro" id="IPR020108">
    <property type="entry name" value="Spore_coat_CotD"/>
</dbReference>
<keyword evidence="2" id="KW-0167">Capsid protein</keyword>
<keyword evidence="3" id="KW-1185">Reference proteome</keyword>
<protein>
    <submittedName>
        <fullName evidence="2">Spore coat protein CotD</fullName>
    </submittedName>
</protein>